<dbReference type="Proteomes" id="UP000424527">
    <property type="component" value="Unassembled WGS sequence"/>
</dbReference>
<organism evidence="2 3">
    <name type="scientific">Larimichthys crocea</name>
    <name type="common">Large yellow croaker</name>
    <name type="synonym">Pseudosciaena crocea</name>
    <dbReference type="NCBI Taxonomy" id="215358"/>
    <lineage>
        <taxon>Eukaryota</taxon>
        <taxon>Metazoa</taxon>
        <taxon>Chordata</taxon>
        <taxon>Craniata</taxon>
        <taxon>Vertebrata</taxon>
        <taxon>Euteleostomi</taxon>
        <taxon>Actinopterygii</taxon>
        <taxon>Neopterygii</taxon>
        <taxon>Teleostei</taxon>
        <taxon>Neoteleostei</taxon>
        <taxon>Acanthomorphata</taxon>
        <taxon>Eupercaria</taxon>
        <taxon>Sciaenidae</taxon>
        <taxon>Larimichthys</taxon>
    </lineage>
</organism>
<reference evidence="2 3" key="1">
    <citation type="submission" date="2019-07" db="EMBL/GenBank/DDBJ databases">
        <title>Chromosome genome assembly for large yellow croaker.</title>
        <authorList>
            <person name="Xiao S."/>
        </authorList>
    </citation>
    <scope>NUCLEOTIDE SEQUENCE [LARGE SCALE GENOMIC DNA]</scope>
    <source>
        <strain evidence="2">JMULYC20181020</strain>
        <tissue evidence="2">Muscle</tissue>
    </source>
</reference>
<feature type="compositionally biased region" description="Low complexity" evidence="1">
    <location>
        <begin position="136"/>
        <end position="147"/>
    </location>
</feature>
<keyword evidence="3" id="KW-1185">Reference proteome</keyword>
<feature type="compositionally biased region" description="Low complexity" evidence="1">
    <location>
        <begin position="253"/>
        <end position="262"/>
    </location>
</feature>
<dbReference type="EMBL" id="REGW02000007">
    <property type="protein sequence ID" value="KAE8294310.1"/>
    <property type="molecule type" value="Genomic_DNA"/>
</dbReference>
<feature type="compositionally biased region" description="Polar residues" evidence="1">
    <location>
        <begin position="1"/>
        <end position="22"/>
    </location>
</feature>
<gene>
    <name evidence="2" type="ORF">D5F01_LYC07262</name>
</gene>
<feature type="compositionally biased region" description="Low complexity" evidence="1">
    <location>
        <begin position="207"/>
        <end position="228"/>
    </location>
</feature>
<evidence type="ECO:0000313" key="3">
    <source>
        <dbReference type="Proteomes" id="UP000424527"/>
    </source>
</evidence>
<feature type="compositionally biased region" description="Acidic residues" evidence="1">
    <location>
        <begin position="89"/>
        <end position="130"/>
    </location>
</feature>
<accession>A0A6G0IS92</accession>
<comment type="caution">
    <text evidence="2">The sequence shown here is derived from an EMBL/GenBank/DDBJ whole genome shotgun (WGS) entry which is preliminary data.</text>
</comment>
<proteinExistence type="predicted"/>
<protein>
    <submittedName>
        <fullName evidence="2">Protein unc-13-like protein A Munc13-1</fullName>
    </submittedName>
</protein>
<feature type="region of interest" description="Disordered" evidence="1">
    <location>
        <begin position="1"/>
        <end position="262"/>
    </location>
</feature>
<dbReference type="AlphaFoldDB" id="A0A6G0IS92"/>
<evidence type="ECO:0000313" key="2">
    <source>
        <dbReference type="EMBL" id="KAE8294310.1"/>
    </source>
</evidence>
<feature type="compositionally biased region" description="Basic and acidic residues" evidence="1">
    <location>
        <begin position="231"/>
        <end position="241"/>
    </location>
</feature>
<name>A0A6G0IS92_LARCR</name>
<evidence type="ECO:0000256" key="1">
    <source>
        <dbReference type="SAM" id="MobiDB-lite"/>
    </source>
</evidence>
<sequence length="262" mass="28351">MSPTDSRYASSGELSRGSSQLSEEFVPEDGESLRGSEFYDENDSYHSCHSSVSYGKEDSPGWDGEDPQGVYSDEGGYLKDGGEEGALYAEDEGDLYVEEGEYNYEDEEEMPYEEDEEMYALDGTLSEDQEPPYTPTPTSTAPTLMPPSDGLSSTRPPLEKQASLHQQRQAHDQLQPSSTAPGLPQVTQDDKFPPFSAESTKPPFAPSQPALSTTSASTPTTTSQVPAPDSKPLEPEPKSEALLEESSTRQAASSSRECSSSS</sequence>
<feature type="compositionally biased region" description="Polar residues" evidence="1">
    <location>
        <begin position="163"/>
        <end position="180"/>
    </location>
</feature>